<protein>
    <submittedName>
        <fullName evidence="7">NINE protein</fullName>
    </submittedName>
</protein>
<keyword evidence="4 5" id="KW-0472">Membrane</keyword>
<name>A0ABV0J5T6_9CYAN</name>
<comment type="caution">
    <text evidence="7">The sequence shown here is derived from an EMBL/GenBank/DDBJ whole genome shotgun (WGS) entry which is preliminary data.</text>
</comment>
<dbReference type="RefSeq" id="WP_190439791.1">
    <property type="nucleotide sequence ID" value="NZ_JAMPKM010000003.1"/>
</dbReference>
<accession>A0ABV0J5T6</accession>
<organism evidence="7 8">
    <name type="scientific">Trichocoleus desertorum GB2-A4</name>
    <dbReference type="NCBI Taxonomy" id="2933944"/>
    <lineage>
        <taxon>Bacteria</taxon>
        <taxon>Bacillati</taxon>
        <taxon>Cyanobacteriota</taxon>
        <taxon>Cyanophyceae</taxon>
        <taxon>Leptolyngbyales</taxon>
        <taxon>Trichocoleusaceae</taxon>
        <taxon>Trichocoleus</taxon>
    </lineage>
</organism>
<dbReference type="PANTHER" id="PTHR21016:SF25">
    <property type="entry name" value="TM2 DOMAIN-CONTAINING PROTEIN DDB_G0277895-RELATED"/>
    <property type="match status" value="1"/>
</dbReference>
<keyword evidence="3 5" id="KW-1133">Transmembrane helix</keyword>
<dbReference type="Pfam" id="PF05154">
    <property type="entry name" value="TM2"/>
    <property type="match status" value="1"/>
</dbReference>
<keyword evidence="8" id="KW-1185">Reference proteome</keyword>
<evidence type="ECO:0000313" key="8">
    <source>
        <dbReference type="Proteomes" id="UP001464891"/>
    </source>
</evidence>
<evidence type="ECO:0000259" key="6">
    <source>
        <dbReference type="Pfam" id="PF05154"/>
    </source>
</evidence>
<feature type="domain" description="TM2" evidence="6">
    <location>
        <begin position="4"/>
        <end position="51"/>
    </location>
</feature>
<dbReference type="EMBL" id="JAMPKM010000003">
    <property type="protein sequence ID" value="MEP0817137.1"/>
    <property type="molecule type" value="Genomic_DNA"/>
</dbReference>
<proteinExistence type="predicted"/>
<dbReference type="Proteomes" id="UP001464891">
    <property type="component" value="Unassembled WGS sequence"/>
</dbReference>
<evidence type="ECO:0000256" key="4">
    <source>
        <dbReference type="ARBA" id="ARBA00023136"/>
    </source>
</evidence>
<evidence type="ECO:0000256" key="3">
    <source>
        <dbReference type="ARBA" id="ARBA00022989"/>
    </source>
</evidence>
<dbReference type="InterPro" id="IPR007829">
    <property type="entry name" value="TM2"/>
</dbReference>
<gene>
    <name evidence="7" type="ORF">NC998_08505</name>
</gene>
<evidence type="ECO:0000256" key="1">
    <source>
        <dbReference type="ARBA" id="ARBA00004141"/>
    </source>
</evidence>
<sequence length="156" mass="17013">MNKVGTSYLLWLGCLFGISGLHRLYNGKIATGLFWMMTWGLFGVGQFIDLFLVPDMVEEHNLKYRARLGMSPTGVPLSQPAVAATVLKPSREQLMIRLLEAAAARGGKLSVTQGVMATGLGFAEVEAVLQEMVRTGYVGIDNDPVTGVITYDFKEL</sequence>
<reference evidence="7 8" key="1">
    <citation type="submission" date="2022-04" db="EMBL/GenBank/DDBJ databases">
        <title>Positive selection, recombination, and allopatry shape intraspecific diversity of widespread and dominant cyanobacteria.</title>
        <authorList>
            <person name="Wei J."/>
            <person name="Shu W."/>
            <person name="Hu C."/>
        </authorList>
    </citation>
    <scope>NUCLEOTIDE SEQUENCE [LARGE SCALE GENOMIC DNA]</scope>
    <source>
        <strain evidence="7 8">GB2-A4</strain>
    </source>
</reference>
<keyword evidence="2 5" id="KW-0812">Transmembrane</keyword>
<evidence type="ECO:0000256" key="2">
    <source>
        <dbReference type="ARBA" id="ARBA00022692"/>
    </source>
</evidence>
<evidence type="ECO:0000256" key="5">
    <source>
        <dbReference type="SAM" id="Phobius"/>
    </source>
</evidence>
<feature type="transmembrane region" description="Helical" evidence="5">
    <location>
        <begin position="33"/>
        <end position="53"/>
    </location>
</feature>
<dbReference type="PANTHER" id="PTHR21016">
    <property type="entry name" value="BETA-AMYLOID BINDING PROTEIN-RELATED"/>
    <property type="match status" value="1"/>
</dbReference>
<comment type="subcellular location">
    <subcellularLocation>
        <location evidence="1">Membrane</location>
        <topology evidence="1">Multi-pass membrane protein</topology>
    </subcellularLocation>
</comment>
<dbReference type="InterPro" id="IPR050932">
    <property type="entry name" value="TM2D1-3-like"/>
</dbReference>
<evidence type="ECO:0000313" key="7">
    <source>
        <dbReference type="EMBL" id="MEP0817137.1"/>
    </source>
</evidence>